<dbReference type="KEGG" id="sez:Sez_1388"/>
<sequence length="171" mass="19294">MSNPGKQSPIMWFGMALTGRRLVERRTFMKKPTKAFIALMILIGGLLMVFSLNGKRTEEQQKRDLETSIAKLLVSDYEGVETIKFQGWGHSRETGSWGTTVVINGENEIGFSFDGLSSLEKIRGIVTDDDTEKMEKPETDTKPRIMDRIDKINKTSLVGVTVIYSKDNQED</sequence>
<dbReference type="AlphaFoldDB" id="B4U407"/>
<organism evidence="1 2">
    <name type="scientific">Streptococcus equi subsp. zooepidemicus (strain MGCS10565)</name>
    <dbReference type="NCBI Taxonomy" id="552526"/>
    <lineage>
        <taxon>Bacteria</taxon>
        <taxon>Bacillati</taxon>
        <taxon>Bacillota</taxon>
        <taxon>Bacilli</taxon>
        <taxon>Lactobacillales</taxon>
        <taxon>Streptococcaceae</taxon>
        <taxon>Streptococcus</taxon>
    </lineage>
</organism>
<name>B4U407_STREM</name>
<reference evidence="1 2" key="1">
    <citation type="journal article" date="2008" name="PLoS ONE">
        <title>Genome sequence of a lancefield group C Streptococcus zooepidemicus strain causing epidemic nephritis: new information about an old disease.</title>
        <authorList>
            <person name="Beres S.B."/>
            <person name="Sesso R."/>
            <person name="Pinto S.W.L."/>
            <person name="Hoe N.P."/>
            <person name="Porcella S.F."/>
            <person name="Deleo F.R."/>
            <person name="Musser J.M."/>
        </authorList>
    </citation>
    <scope>NUCLEOTIDE SEQUENCE [LARGE SCALE GENOMIC DNA]</scope>
    <source>
        <strain evidence="1 2">MGCS10565</strain>
    </source>
</reference>
<dbReference type="EMBL" id="CP001129">
    <property type="protein sequence ID" value="ACG62724.1"/>
    <property type="molecule type" value="Genomic_DNA"/>
</dbReference>
<evidence type="ECO:0000313" key="2">
    <source>
        <dbReference type="Proteomes" id="UP000001873"/>
    </source>
</evidence>
<protein>
    <submittedName>
        <fullName evidence="1">Uncharacterized protein</fullName>
    </submittedName>
</protein>
<accession>B4U407</accession>
<dbReference type="HOGENOM" id="CLU_1805050_0_0_9"/>
<evidence type="ECO:0000313" key="1">
    <source>
        <dbReference type="EMBL" id="ACG62724.1"/>
    </source>
</evidence>
<proteinExistence type="predicted"/>
<dbReference type="Proteomes" id="UP000001873">
    <property type="component" value="Chromosome"/>
</dbReference>
<gene>
    <name evidence="1" type="ordered locus">Sez_1388</name>
</gene>